<dbReference type="OrthoDB" id="5050923at2759"/>
<dbReference type="Proteomes" id="UP001140502">
    <property type="component" value="Unassembled WGS sequence"/>
</dbReference>
<accession>A0A9W8W3Z0</accession>
<gene>
    <name evidence="1" type="ORF">N0V84_012095</name>
</gene>
<organism evidence="1 2">
    <name type="scientific">Fusarium piperis</name>
    <dbReference type="NCBI Taxonomy" id="1435070"/>
    <lineage>
        <taxon>Eukaryota</taxon>
        <taxon>Fungi</taxon>
        <taxon>Dikarya</taxon>
        <taxon>Ascomycota</taxon>
        <taxon>Pezizomycotina</taxon>
        <taxon>Sordariomycetes</taxon>
        <taxon>Hypocreomycetidae</taxon>
        <taxon>Hypocreales</taxon>
        <taxon>Nectriaceae</taxon>
        <taxon>Fusarium</taxon>
        <taxon>Fusarium solani species complex</taxon>
    </lineage>
</organism>
<evidence type="ECO:0000313" key="1">
    <source>
        <dbReference type="EMBL" id="KAJ4308446.1"/>
    </source>
</evidence>
<comment type="caution">
    <text evidence="1">The sequence shown here is derived from an EMBL/GenBank/DDBJ whole genome shotgun (WGS) entry which is preliminary data.</text>
</comment>
<reference evidence="1" key="1">
    <citation type="submission" date="2022-10" db="EMBL/GenBank/DDBJ databases">
        <title>Tapping the CABI collections for fungal endophytes: first genome assemblies for Collariella, Neodidymelliopsis, Ascochyta clinopodiicola, Didymella pomorum, Didymosphaeria variabile, Neocosmospora piperis and Neocucurbitaria cava.</title>
        <authorList>
            <person name="Hill R."/>
        </authorList>
    </citation>
    <scope>NUCLEOTIDE SEQUENCE</scope>
    <source>
        <strain evidence="1">IMI 366586</strain>
    </source>
</reference>
<sequence>MPFNIFGRTSGAALPAPLATADPDRLKVLDIVEFYLSPCTLPYPPIVIRTLQAEEQSEFTIQLPKPIDPDIESKELYVKFKKDTSGQTVVYMSMQKPSSTVFALRSRDQLFNWPTKLGAESQWGPMAIMVEDSVEGRWLSMAMHSGFGMDFASWRMERCIKEQGLVGPRVAGMFAAGCESFWSQ</sequence>
<protein>
    <submittedName>
        <fullName evidence="1">Uncharacterized protein</fullName>
    </submittedName>
</protein>
<name>A0A9W8W3Z0_9HYPO</name>
<proteinExistence type="predicted"/>
<dbReference type="EMBL" id="JAPEUR010000529">
    <property type="protein sequence ID" value="KAJ4308446.1"/>
    <property type="molecule type" value="Genomic_DNA"/>
</dbReference>
<evidence type="ECO:0000313" key="2">
    <source>
        <dbReference type="Proteomes" id="UP001140502"/>
    </source>
</evidence>
<dbReference type="AlphaFoldDB" id="A0A9W8W3Z0"/>
<keyword evidence="2" id="KW-1185">Reference proteome</keyword>